<gene>
    <name evidence="1" type="ORF">NCS57_01214700</name>
</gene>
<dbReference type="EMBL" id="CM046512">
    <property type="protein sequence ID" value="KAI8654678.1"/>
    <property type="molecule type" value="Genomic_DNA"/>
</dbReference>
<dbReference type="Proteomes" id="UP001065298">
    <property type="component" value="Chromosome 10"/>
</dbReference>
<proteinExistence type="predicted"/>
<reference evidence="1" key="1">
    <citation type="submission" date="2022-06" db="EMBL/GenBank/DDBJ databases">
        <title>Fusarium solani species complex genomes reveal bases of compartmentalisation and animal pathogenesis.</title>
        <authorList>
            <person name="Tsai I.J."/>
        </authorList>
    </citation>
    <scope>NUCLEOTIDE SEQUENCE</scope>
    <source>
        <strain evidence="1">Fu6.1</strain>
    </source>
</reference>
<accession>A0ACC0QI83</accession>
<evidence type="ECO:0000313" key="2">
    <source>
        <dbReference type="Proteomes" id="UP001065298"/>
    </source>
</evidence>
<sequence length="471" mass="52203">MTAPVQLVEKASRTCTRCRVRKQRCDRLLPGCSRCTLKLVRCDYSATPNGHSCVELMGSLVEFGTCGWDLTLLGQSELMKLAMNDPVDRHWSIGNKPLEKLSNILSKVNLTLPSLVEDYTRSIHNWFPIVNLDQLRLHINNPSTPSTETSTTLLSLAMLLVITTPCGHIEHLSQKRLYMTLQCLCAALQSRNDIGVPLVEAKSLMTLYECGHGMIRQAYLTLSSTVAMTSLLDADAEDSEGQIHLEVCLMILDRLIVLSTIHDTLPPLCPASSTLSTRARAYLNSPIMESLPLDPISQRVRSMGQVVLLAGRAIEYLQGSKLGIGTKDDYDSIDSDLESMLDYLLSHNDSYSGSYCDPTTMALCCLFIIRRERVRELKTQPGSKADLALQACRRMLWDTCRESLESNKGADVNRLSLVSIFCVFHCVSALVNDTGSAPASDEIAQLAPTLRMFAQRWTVGYKYLGKFAVGI</sequence>
<name>A0ACC0QI83_9HYPO</name>
<keyword evidence="2" id="KW-1185">Reference proteome</keyword>
<evidence type="ECO:0000313" key="1">
    <source>
        <dbReference type="EMBL" id="KAI8654678.1"/>
    </source>
</evidence>
<protein>
    <submittedName>
        <fullName evidence="1">Zn(2)-C6 fungal-type domain-containing protein</fullName>
    </submittedName>
</protein>
<organism evidence="1 2">
    <name type="scientific">Fusarium keratoplasticum</name>
    <dbReference type="NCBI Taxonomy" id="1328300"/>
    <lineage>
        <taxon>Eukaryota</taxon>
        <taxon>Fungi</taxon>
        <taxon>Dikarya</taxon>
        <taxon>Ascomycota</taxon>
        <taxon>Pezizomycotina</taxon>
        <taxon>Sordariomycetes</taxon>
        <taxon>Hypocreomycetidae</taxon>
        <taxon>Hypocreales</taxon>
        <taxon>Nectriaceae</taxon>
        <taxon>Fusarium</taxon>
        <taxon>Fusarium solani species complex</taxon>
    </lineage>
</organism>
<comment type="caution">
    <text evidence="1">The sequence shown here is derived from an EMBL/GenBank/DDBJ whole genome shotgun (WGS) entry which is preliminary data.</text>
</comment>